<accession>A0A437JDF9</accession>
<organism evidence="2 3">
    <name type="scientific">Sphingobium algorifonticola</name>
    <dbReference type="NCBI Taxonomy" id="2008318"/>
    <lineage>
        <taxon>Bacteria</taxon>
        <taxon>Pseudomonadati</taxon>
        <taxon>Pseudomonadota</taxon>
        <taxon>Alphaproteobacteria</taxon>
        <taxon>Sphingomonadales</taxon>
        <taxon>Sphingomonadaceae</taxon>
        <taxon>Sphingobium</taxon>
    </lineage>
</organism>
<name>A0A437JDF9_9SPHN</name>
<keyword evidence="1" id="KW-0732">Signal</keyword>
<protein>
    <recommendedName>
        <fullName evidence="4">DUF1570 domain-containing protein</fullName>
    </recommendedName>
</protein>
<dbReference type="Proteomes" id="UP000282977">
    <property type="component" value="Unassembled WGS sequence"/>
</dbReference>
<dbReference type="SUPFAM" id="SSF48452">
    <property type="entry name" value="TPR-like"/>
    <property type="match status" value="1"/>
</dbReference>
<gene>
    <name evidence="2" type="ORF">ENE74_01040</name>
</gene>
<evidence type="ECO:0000256" key="1">
    <source>
        <dbReference type="SAM" id="SignalP"/>
    </source>
</evidence>
<dbReference type="EMBL" id="RZUL01000001">
    <property type="protein sequence ID" value="RVT43968.1"/>
    <property type="molecule type" value="Genomic_DNA"/>
</dbReference>
<comment type="caution">
    <text evidence="2">The sequence shown here is derived from an EMBL/GenBank/DDBJ whole genome shotgun (WGS) entry which is preliminary data.</text>
</comment>
<keyword evidence="3" id="KW-1185">Reference proteome</keyword>
<evidence type="ECO:0008006" key="4">
    <source>
        <dbReference type="Google" id="ProtNLM"/>
    </source>
</evidence>
<proteinExistence type="predicted"/>
<feature type="chain" id="PRO_5019226623" description="DUF1570 domain-containing protein" evidence="1">
    <location>
        <begin position="24"/>
        <end position="504"/>
    </location>
</feature>
<dbReference type="InterPro" id="IPR011990">
    <property type="entry name" value="TPR-like_helical_dom_sf"/>
</dbReference>
<reference evidence="2 3" key="1">
    <citation type="submission" date="2019-01" db="EMBL/GenBank/DDBJ databases">
        <authorList>
            <person name="Chen W.-M."/>
        </authorList>
    </citation>
    <scope>NUCLEOTIDE SEQUENCE [LARGE SCALE GENOMIC DNA]</scope>
    <source>
        <strain evidence="2 3">TLA-22</strain>
    </source>
</reference>
<dbReference type="AlphaFoldDB" id="A0A437JDF9"/>
<dbReference type="OrthoDB" id="5523615at2"/>
<feature type="signal peptide" evidence="1">
    <location>
        <begin position="1"/>
        <end position="23"/>
    </location>
</feature>
<sequence>MRQVGAMLAVVIAMWLCGAPAHAAWNEARSRHFIVYSDGSAKQLQTFTARLEKFDFLLRKLTDTLDDEPGAPVVVYTLPNAGSVARLTGRDNLAGYYRQTQRNGYAVVGRERKDGQFDLGAEEIFFHEYAHHFMLHYFPVAYPAWYVEGFAEFYSVIKFKPDDTIEFGYPPLYRAYGLVSMQPLPVAQLFAGQTERMNAMTVDRFYGTAWLLTHMFRYKTARGDEFHKYLEETVAGKGKDAESYFAGGFKALDKELRAYMTSRMSISRMTPREVPDFPVTVAPVEPGQAAMMMLTLRSMQPMDSDGLARLAQEIRATAAQHPQSSYAQTLLAEVEQAAGQPDAALAAADRAIALDPKNARAFGTKADILLDRAAGTDDAAKWRAALTAIVQGNKADTEDAVPLFQFYRYHQMRGGTMPQIAYDGLNKAFALVPQHSGYRFTLAMSYADRKKFAVAARLLDPIAFSPHASPARDGALRLREALLRAETTGRLEQPIDIETVRLEE</sequence>
<evidence type="ECO:0000313" key="3">
    <source>
        <dbReference type="Proteomes" id="UP000282977"/>
    </source>
</evidence>
<evidence type="ECO:0000313" key="2">
    <source>
        <dbReference type="EMBL" id="RVT43968.1"/>
    </source>
</evidence>
<dbReference type="Gene3D" id="1.25.40.10">
    <property type="entry name" value="Tetratricopeptide repeat domain"/>
    <property type="match status" value="1"/>
</dbReference>